<dbReference type="PANTHER" id="PTHR46094">
    <property type="entry name" value="INTEGRATOR COMPLEX SUBUNIT 9"/>
    <property type="match status" value="1"/>
</dbReference>
<comment type="caution">
    <text evidence="3">The sequence shown here is derived from an EMBL/GenBank/DDBJ whole genome shotgun (WGS) entry which is preliminary data.</text>
</comment>
<protein>
    <submittedName>
        <fullName evidence="3">Uncharacterized protein</fullName>
    </submittedName>
</protein>
<dbReference type="InterPro" id="IPR029063">
    <property type="entry name" value="SAM-dependent_MTases_sf"/>
</dbReference>
<dbReference type="SUPFAM" id="SSF56281">
    <property type="entry name" value="Metallo-hydrolase/oxidoreductase"/>
    <property type="match status" value="1"/>
</dbReference>
<accession>A0AA36MLM7</accession>
<dbReference type="InterPro" id="IPR036866">
    <property type="entry name" value="RibonucZ/Hydroxyglut_hydro"/>
</dbReference>
<dbReference type="InterPro" id="IPR027074">
    <property type="entry name" value="Integrator_9su"/>
</dbReference>
<keyword evidence="4" id="KW-1185">Reference proteome</keyword>
<proteinExistence type="predicted"/>
<dbReference type="GO" id="GO:0032039">
    <property type="term" value="C:integrator complex"/>
    <property type="evidence" value="ECO:0007669"/>
    <property type="project" value="InterPro"/>
</dbReference>
<dbReference type="Gene3D" id="3.40.50.150">
    <property type="entry name" value="Vaccinia Virus protein VP39"/>
    <property type="match status" value="1"/>
</dbReference>
<evidence type="ECO:0000256" key="2">
    <source>
        <dbReference type="ARBA" id="ARBA00023242"/>
    </source>
</evidence>
<reference evidence="3" key="1">
    <citation type="submission" date="2023-08" db="EMBL/GenBank/DDBJ databases">
        <authorList>
            <person name="Chen Y."/>
            <person name="Shah S."/>
            <person name="Dougan E. K."/>
            <person name="Thang M."/>
            <person name="Chan C."/>
        </authorList>
    </citation>
    <scope>NUCLEOTIDE SEQUENCE</scope>
</reference>
<dbReference type="AlphaFoldDB" id="A0AA36MLM7"/>
<dbReference type="Pfam" id="PF13578">
    <property type="entry name" value="Methyltransf_24"/>
    <property type="match status" value="1"/>
</dbReference>
<evidence type="ECO:0000256" key="1">
    <source>
        <dbReference type="ARBA" id="ARBA00004123"/>
    </source>
</evidence>
<comment type="subcellular location">
    <subcellularLocation>
        <location evidence="1">Nucleus</location>
    </subcellularLocation>
</comment>
<dbReference type="EMBL" id="CAUJNA010000095">
    <property type="protein sequence ID" value="CAJ1371732.1"/>
    <property type="molecule type" value="Genomic_DNA"/>
</dbReference>
<sequence length="820" mass="87243">MPEDLIVEVFNDSTSEAQLAPLAPLGAALRELGRSLALALAPCFGRLGTAPSEEARRQLAAALLAGNQRLLQQARAEAPRVAPAAARKLAASVASRTEMEGSMAPDCRMLHASVPQGACHQIANVGLMCLWSLLLASNRCYSLTWALEGLSQQTLLRWQFRSDLGTTTAETLARLLATLQGPSSALRMAEIGVFTAELSSQLLEDFPSLHMLLVDPYHLRVEGVSAEQQQGLAQSTLDVAFSRTQKARRRATHVVQHSEEAAQWVARSSLDLVYVDGDHSYQGAASDIAAWWPNIRPGGVMAGHDYTLIWPGVVKAVNEFANSEGLDVSFTAELWSCLADGAELLSEPVPTPAAHLGSADLQKAKARRARAVMCACRRARARHPDQKIGGAAADSADSYVQSDSTARVAQAAAEPGSKAFAGAEELSFRQEVMLEGPLGTVLLKPSCAGLALGDCLWTLGAFGVRLVLGCCSLRAAPGAQALDLEALTSADAVLALGIEAGEANGPGMESQLQRVVTEATAVLKAGGNLLAPIRAEQAFTEDLVEFLARGISELPEECQAPIFAIGAPAQRLRRCRGFSEWASKKCQERAHAGEHPFLIDPLVESGRVVLGDTVGDLADTYQEPCVVLVPAQSPLAAHFEKLWAKQAASKQLLAKSDTLPGVGCISQRMVLSELVNILSSASRPPKLLLPKGVATPGNCKAQLLPYLQLTDVVLDLSLPRVECWLPRSLAGKRPADVLPLHGTLLGQSRPRVAHRRADVAPLFAGEVDLEAFQAAMRHAGCPVEGGPGEWRAPALSARILFSPGETLVECPSGEGRRRRS</sequence>
<dbReference type="Proteomes" id="UP001178507">
    <property type="component" value="Unassembled WGS sequence"/>
</dbReference>
<dbReference type="PANTHER" id="PTHR46094:SF1">
    <property type="entry name" value="INTEGRATOR COMPLEX SUBUNIT 9"/>
    <property type="match status" value="1"/>
</dbReference>
<dbReference type="GO" id="GO:0034472">
    <property type="term" value="P:snRNA 3'-end processing"/>
    <property type="evidence" value="ECO:0007669"/>
    <property type="project" value="TreeGrafter"/>
</dbReference>
<dbReference type="SUPFAM" id="SSF53335">
    <property type="entry name" value="S-adenosyl-L-methionine-dependent methyltransferases"/>
    <property type="match status" value="1"/>
</dbReference>
<evidence type="ECO:0000313" key="3">
    <source>
        <dbReference type="EMBL" id="CAJ1371732.1"/>
    </source>
</evidence>
<keyword evidence="2" id="KW-0539">Nucleus</keyword>
<name>A0AA36MLM7_9DINO</name>
<gene>
    <name evidence="3" type="ORF">EVOR1521_LOCUS1981</name>
</gene>
<organism evidence="3 4">
    <name type="scientific">Effrenium voratum</name>
    <dbReference type="NCBI Taxonomy" id="2562239"/>
    <lineage>
        <taxon>Eukaryota</taxon>
        <taxon>Sar</taxon>
        <taxon>Alveolata</taxon>
        <taxon>Dinophyceae</taxon>
        <taxon>Suessiales</taxon>
        <taxon>Symbiodiniaceae</taxon>
        <taxon>Effrenium</taxon>
    </lineage>
</organism>
<evidence type="ECO:0000313" key="4">
    <source>
        <dbReference type="Proteomes" id="UP001178507"/>
    </source>
</evidence>